<name>A0A240UQL0_9GAMM</name>
<dbReference type="OrthoDB" id="9815647at2"/>
<dbReference type="Gene3D" id="3.30.2070.10">
    <property type="entry name" value="Formate dehydrogenase/DMSO reductase"/>
    <property type="match status" value="1"/>
</dbReference>
<dbReference type="PANTHER" id="PTHR43742">
    <property type="entry name" value="TRIMETHYLAMINE-N-OXIDE REDUCTASE"/>
    <property type="match status" value="1"/>
</dbReference>
<accession>A0A240UQL0</accession>
<dbReference type="PROSITE" id="PS51669">
    <property type="entry name" value="4FE4S_MOW_BIS_MGD"/>
    <property type="match status" value="1"/>
</dbReference>
<dbReference type="SUPFAM" id="SSF50692">
    <property type="entry name" value="ADC-like"/>
    <property type="match status" value="1"/>
</dbReference>
<evidence type="ECO:0000256" key="3">
    <source>
        <dbReference type="ARBA" id="ARBA00022723"/>
    </source>
</evidence>
<evidence type="ECO:0000313" key="9">
    <source>
        <dbReference type="Proteomes" id="UP000194457"/>
    </source>
</evidence>
<dbReference type="Pfam" id="PF00384">
    <property type="entry name" value="Molybdopterin"/>
    <property type="match status" value="1"/>
</dbReference>
<sequence length="875" mass="97294">MKRRSFIKAGIAALAGLRKGEYIYLGVGGALGAAAVGGALMTPSLPRKVKNDYNRARSVKSVCLNCSTVCGIEGFVIDDRVVKIRGNPKDPNMGSYMTCAKGQSGPTINDYPERLVYPLKRAGARGEGLWQRISWEEAYDEIAGRIQKSIDDGHPERVVLHAGRSRINTEIKRFLGAIGSPVQLNHRALCSSSKRGANYVSLGDTDWESIDAERCRYFLNFGSNFYEAHQGGLHLVKRVIKARFDHGATLVTFDVRLSNTAGRSDEWFAPFPGTEGAVALAMAHVIMRESEFDREFVEHFVNLSATEIIDFLSDYTPEWAAAESGLAAADIERVALAFARARPTAVAFTNRGTGSHYNGMNAERAVVMLNALVGSIGRPGGYCYGTEEKLRAERYPQPEPIPPKPAVRTDLEDPPEWPLANRWQKMKVGQIVYEYIRQGRAKVDVYLSYTISSPMNWPEGRTTTVGVLKDESLIPFHACSDVVYSEMAHYADLILPDATYLERWGLETRSSPELRHFVTLRQPMVAPPGEARSYADVLFDIGRRLGPEQARYFEFGDHEAFVRHQCRHIPAGDEADGFEWMKRHGARVDEVPKSYEVHRRVLSDAELAGARIDDDRGVILQRDNKGQEQAIGLMIDEGGAPRAVRGFGTPSRRFEIYSREVAEVAREQGIHHDGLPGYLPVPAHVDLPEDRFILTSFKWNVHTQGRTANQKYLSEIVHDNPMWINPGTATRLGIVSGDLVELTTYRPLSSDRGDRAFRGTGEPIGSQQVRVVVTEGIHPRVVAISNSLGYVVSGRAAMARQGSRAQEAALGHKAYGPAPERDDLRDHLWWDKRLGGRGNGVNVNALQPINPEPLIGNQAWFDTVCSLRRLKERRI</sequence>
<dbReference type="Gene3D" id="2.40.40.20">
    <property type="match status" value="1"/>
</dbReference>
<dbReference type="KEGG" id="kma:B9H00_09830"/>
<keyword evidence="5" id="KW-0560">Oxidoreductase</keyword>
<keyword evidence="3" id="KW-0479">Metal-binding</keyword>
<evidence type="ECO:0000256" key="5">
    <source>
        <dbReference type="ARBA" id="ARBA00023002"/>
    </source>
</evidence>
<organism evidence="8 9">
    <name type="scientific">Kushneria marisflavi</name>
    <dbReference type="NCBI Taxonomy" id="157779"/>
    <lineage>
        <taxon>Bacteria</taxon>
        <taxon>Pseudomonadati</taxon>
        <taxon>Pseudomonadota</taxon>
        <taxon>Gammaproteobacteria</taxon>
        <taxon>Oceanospirillales</taxon>
        <taxon>Halomonadaceae</taxon>
        <taxon>Kushneria</taxon>
    </lineage>
</organism>
<evidence type="ECO:0000256" key="2">
    <source>
        <dbReference type="ARBA" id="ARBA00022505"/>
    </source>
</evidence>
<dbReference type="Gene3D" id="3.40.50.740">
    <property type="match status" value="1"/>
</dbReference>
<dbReference type="SMART" id="SM00926">
    <property type="entry name" value="Molybdop_Fe4S4"/>
    <property type="match status" value="1"/>
</dbReference>
<dbReference type="GO" id="GO:0016491">
    <property type="term" value="F:oxidoreductase activity"/>
    <property type="evidence" value="ECO:0007669"/>
    <property type="project" value="UniProtKB-KW"/>
</dbReference>
<dbReference type="PANTHER" id="PTHR43742:SF9">
    <property type="entry name" value="TETRATHIONATE REDUCTASE SUBUNIT A"/>
    <property type="match status" value="1"/>
</dbReference>
<keyword evidence="1" id="KW-0004">4Fe-4S</keyword>
<dbReference type="Proteomes" id="UP000194457">
    <property type="component" value="Chromosome"/>
</dbReference>
<proteinExistence type="predicted"/>
<keyword evidence="7" id="KW-0411">Iron-sulfur</keyword>
<dbReference type="Gene3D" id="2.20.25.90">
    <property type="entry name" value="ADC-like domains"/>
    <property type="match status" value="1"/>
</dbReference>
<dbReference type="InterPro" id="IPR006963">
    <property type="entry name" value="Mopterin_OxRdtase_4Fe-4S_dom"/>
</dbReference>
<dbReference type="SUPFAM" id="SSF53706">
    <property type="entry name" value="Formate dehydrogenase/DMSO reductase, domains 1-3"/>
    <property type="match status" value="1"/>
</dbReference>
<dbReference type="GO" id="GO:0051539">
    <property type="term" value="F:4 iron, 4 sulfur cluster binding"/>
    <property type="evidence" value="ECO:0007669"/>
    <property type="project" value="UniProtKB-KW"/>
</dbReference>
<dbReference type="Pfam" id="PF04879">
    <property type="entry name" value="Molybdop_Fe4S4"/>
    <property type="match status" value="1"/>
</dbReference>
<keyword evidence="2" id="KW-0500">Molybdenum</keyword>
<protein>
    <submittedName>
        <fullName evidence="8">Uncharacterized protein</fullName>
    </submittedName>
</protein>
<dbReference type="AlphaFoldDB" id="A0A240UQL0"/>
<evidence type="ECO:0000256" key="6">
    <source>
        <dbReference type="ARBA" id="ARBA00023004"/>
    </source>
</evidence>
<evidence type="ECO:0000256" key="7">
    <source>
        <dbReference type="ARBA" id="ARBA00023014"/>
    </source>
</evidence>
<dbReference type="RefSeq" id="WP_086900508.1">
    <property type="nucleotide sequence ID" value="NZ_CP021358.1"/>
</dbReference>
<dbReference type="InterPro" id="IPR006656">
    <property type="entry name" value="Mopterin_OxRdtase"/>
</dbReference>
<keyword evidence="6" id="KW-0408">Iron</keyword>
<dbReference type="GO" id="GO:0046872">
    <property type="term" value="F:metal ion binding"/>
    <property type="evidence" value="ECO:0007669"/>
    <property type="project" value="UniProtKB-KW"/>
</dbReference>
<keyword evidence="4" id="KW-0732">Signal</keyword>
<dbReference type="EMBL" id="CP021358">
    <property type="protein sequence ID" value="ART63322.1"/>
    <property type="molecule type" value="Genomic_DNA"/>
</dbReference>
<evidence type="ECO:0000313" key="8">
    <source>
        <dbReference type="EMBL" id="ART63322.1"/>
    </source>
</evidence>
<evidence type="ECO:0000256" key="4">
    <source>
        <dbReference type="ARBA" id="ARBA00022729"/>
    </source>
</evidence>
<dbReference type="InterPro" id="IPR050612">
    <property type="entry name" value="Prok_Mopterin_Oxidored"/>
</dbReference>
<gene>
    <name evidence="8" type="ORF">B9H00_09830</name>
</gene>
<evidence type="ECO:0000256" key="1">
    <source>
        <dbReference type="ARBA" id="ARBA00022485"/>
    </source>
</evidence>
<dbReference type="InterPro" id="IPR009010">
    <property type="entry name" value="Asp_de-COase-like_dom_sf"/>
</dbReference>
<dbReference type="Gene3D" id="3.40.228.10">
    <property type="entry name" value="Dimethylsulfoxide Reductase, domain 2"/>
    <property type="match status" value="1"/>
</dbReference>
<reference evidence="8 9" key="1">
    <citation type="submission" date="2017-05" db="EMBL/GenBank/DDBJ databases">
        <authorList>
            <person name="Song R."/>
            <person name="Chenine A.L."/>
            <person name="Ruprecht R.M."/>
        </authorList>
    </citation>
    <scope>NUCLEOTIDE SEQUENCE [LARGE SCALE GENOMIC DNA]</scope>
    <source>
        <strain evidence="8">SW32</strain>
    </source>
</reference>
<keyword evidence="9" id="KW-1185">Reference proteome</keyword>